<proteinExistence type="predicted"/>
<dbReference type="SMART" id="SM00220">
    <property type="entry name" value="S_TKc"/>
    <property type="match status" value="1"/>
</dbReference>
<accession>A0A1V9Y596</accession>
<dbReference type="GO" id="GO:0007165">
    <property type="term" value="P:signal transduction"/>
    <property type="evidence" value="ECO:0007669"/>
    <property type="project" value="TreeGrafter"/>
</dbReference>
<dbReference type="SUPFAM" id="SSF56112">
    <property type="entry name" value="Protein kinase-like (PK-like)"/>
    <property type="match status" value="1"/>
</dbReference>
<dbReference type="InterPro" id="IPR050167">
    <property type="entry name" value="Ser_Thr_protein_kinase"/>
</dbReference>
<reference evidence="2 3" key="1">
    <citation type="journal article" date="2014" name="Genome Biol. Evol.">
        <title>The secreted proteins of Achlya hypogyna and Thraustotheca clavata identify the ancestral oomycete secretome and reveal gene acquisitions by horizontal gene transfer.</title>
        <authorList>
            <person name="Misner I."/>
            <person name="Blouin N."/>
            <person name="Leonard G."/>
            <person name="Richards T.A."/>
            <person name="Lane C.E."/>
        </authorList>
    </citation>
    <scope>NUCLEOTIDE SEQUENCE [LARGE SCALE GENOMIC DNA]</scope>
    <source>
        <strain evidence="2 3">ATCC 34112</strain>
    </source>
</reference>
<dbReference type="GO" id="GO:0005524">
    <property type="term" value="F:ATP binding"/>
    <property type="evidence" value="ECO:0007669"/>
    <property type="project" value="InterPro"/>
</dbReference>
<dbReference type="InterPro" id="IPR011009">
    <property type="entry name" value="Kinase-like_dom_sf"/>
</dbReference>
<sequence length="164" mass="18878">MEMIQLCQSPFNVHAIAVAEDKEKPLIALNYGNPLIGLDIAWAIANALADLHRMGIMHRDVKSTLLWLAPEVLNGQKYSYSYDIYSFGIVLAALDTLQKPYYHIKGKVSNITQEIQDNQIRPKLSDNCNLWLKDLFIRCTTHEPNLRQQLKKSLKCFHNELRKL</sequence>
<protein>
    <recommendedName>
        <fullName evidence="1">Protein kinase domain-containing protein</fullName>
    </recommendedName>
</protein>
<dbReference type="InterPro" id="IPR001245">
    <property type="entry name" value="Ser-Thr/Tyr_kinase_cat_dom"/>
</dbReference>
<evidence type="ECO:0000313" key="2">
    <source>
        <dbReference type="EMBL" id="OQR80884.1"/>
    </source>
</evidence>
<dbReference type="Pfam" id="PF07714">
    <property type="entry name" value="PK_Tyr_Ser-Thr"/>
    <property type="match status" value="1"/>
</dbReference>
<dbReference type="STRING" id="74557.A0A1V9Y596"/>
<evidence type="ECO:0000259" key="1">
    <source>
        <dbReference type="PROSITE" id="PS50011"/>
    </source>
</evidence>
<organism evidence="2 3">
    <name type="scientific">Thraustotheca clavata</name>
    <dbReference type="NCBI Taxonomy" id="74557"/>
    <lineage>
        <taxon>Eukaryota</taxon>
        <taxon>Sar</taxon>
        <taxon>Stramenopiles</taxon>
        <taxon>Oomycota</taxon>
        <taxon>Saprolegniomycetes</taxon>
        <taxon>Saprolegniales</taxon>
        <taxon>Achlyaceae</taxon>
        <taxon>Thraustotheca</taxon>
    </lineage>
</organism>
<dbReference type="GO" id="GO:0004672">
    <property type="term" value="F:protein kinase activity"/>
    <property type="evidence" value="ECO:0007669"/>
    <property type="project" value="InterPro"/>
</dbReference>
<dbReference type="InterPro" id="IPR000719">
    <property type="entry name" value="Prot_kinase_dom"/>
</dbReference>
<dbReference type="AlphaFoldDB" id="A0A1V9Y596"/>
<dbReference type="OrthoDB" id="163159at2759"/>
<dbReference type="EMBL" id="JNBS01005109">
    <property type="protein sequence ID" value="OQR80884.1"/>
    <property type="molecule type" value="Genomic_DNA"/>
</dbReference>
<dbReference type="PANTHER" id="PTHR23257:SF706">
    <property type="entry name" value="PROTO-ONCOGENE SERINE_THREONINE-PROTEIN KINASE MOS"/>
    <property type="match status" value="1"/>
</dbReference>
<dbReference type="PANTHER" id="PTHR23257">
    <property type="entry name" value="SERINE-THREONINE PROTEIN KINASE"/>
    <property type="match status" value="1"/>
</dbReference>
<dbReference type="PROSITE" id="PS50011">
    <property type="entry name" value="PROTEIN_KINASE_DOM"/>
    <property type="match status" value="1"/>
</dbReference>
<keyword evidence="3" id="KW-1185">Reference proteome</keyword>
<dbReference type="GO" id="GO:0005737">
    <property type="term" value="C:cytoplasm"/>
    <property type="evidence" value="ECO:0007669"/>
    <property type="project" value="TreeGrafter"/>
</dbReference>
<name>A0A1V9Y596_9STRA</name>
<gene>
    <name evidence="2" type="ORF">THRCLA_11917</name>
</gene>
<dbReference type="Proteomes" id="UP000243217">
    <property type="component" value="Unassembled WGS sequence"/>
</dbReference>
<comment type="caution">
    <text evidence="2">The sequence shown here is derived from an EMBL/GenBank/DDBJ whole genome shotgun (WGS) entry which is preliminary data.</text>
</comment>
<feature type="domain" description="Protein kinase" evidence="1">
    <location>
        <begin position="1"/>
        <end position="161"/>
    </location>
</feature>
<evidence type="ECO:0000313" key="3">
    <source>
        <dbReference type="Proteomes" id="UP000243217"/>
    </source>
</evidence>
<dbReference type="Gene3D" id="1.10.510.10">
    <property type="entry name" value="Transferase(Phosphotransferase) domain 1"/>
    <property type="match status" value="1"/>
</dbReference>